<comment type="caution">
    <text evidence="2">The sequence shown here is derived from an EMBL/GenBank/DDBJ whole genome shotgun (WGS) entry which is preliminary data.</text>
</comment>
<protein>
    <submittedName>
        <fullName evidence="2">SIMPL domain-containing protein</fullName>
    </submittedName>
</protein>
<feature type="signal peptide" evidence="1">
    <location>
        <begin position="1"/>
        <end position="18"/>
    </location>
</feature>
<dbReference type="AlphaFoldDB" id="A0A5J4FWW6"/>
<dbReference type="RefSeq" id="WP_151895142.1">
    <property type="nucleotide sequence ID" value="NZ_BKCF01000006.1"/>
</dbReference>
<proteinExistence type="predicted"/>
<dbReference type="Gene3D" id="3.30.70.2970">
    <property type="entry name" value="Protein of unknown function (DUF541), domain 2"/>
    <property type="match status" value="1"/>
</dbReference>
<dbReference type="Gene3D" id="3.30.110.170">
    <property type="entry name" value="Protein of unknown function (DUF541), domain 1"/>
    <property type="match status" value="1"/>
</dbReference>
<reference evidence="2 3" key="1">
    <citation type="submission" date="2019-08" db="EMBL/GenBank/DDBJ databases">
        <title>Ulvibacter marinistellae sp. nov., isolated from a starfish, Patiria pectinifera.</title>
        <authorList>
            <person name="Kawano K."/>
            <person name="Ushijima N."/>
            <person name="Kihara M."/>
            <person name="Itoh H."/>
        </authorList>
    </citation>
    <scope>NUCLEOTIDE SEQUENCE [LARGE SCALE GENOMIC DNA]</scope>
    <source>
        <strain evidence="2 3">KK4</strain>
    </source>
</reference>
<dbReference type="Proteomes" id="UP000326994">
    <property type="component" value="Unassembled WGS sequence"/>
</dbReference>
<keyword evidence="3" id="KW-1185">Reference proteome</keyword>
<organism evidence="2 3">
    <name type="scientific">Patiriisocius marinistellae</name>
    <dbReference type="NCBI Taxonomy" id="2494560"/>
    <lineage>
        <taxon>Bacteria</taxon>
        <taxon>Pseudomonadati</taxon>
        <taxon>Bacteroidota</taxon>
        <taxon>Flavobacteriia</taxon>
        <taxon>Flavobacteriales</taxon>
        <taxon>Flavobacteriaceae</taxon>
        <taxon>Patiriisocius</taxon>
    </lineage>
</organism>
<sequence>MKLLTSVLLILTTTLVMGQQTQKPSIDVTGEGIVSIIPDQVTINARVENTGKDAKTVKQQNDAVVNEVFTMLKKMGIKEKNIQTDYIRLNKNYEYNSKTYNYAANQAISIKLTSLSDYESVMNGLLQSGINRIDGVNFISSKQKELEQEARKNAVINAKMKANDYAGVLQQSVGKAIQISEFQQSSSPKPMYRAMAMDGEMAGGQQTISPGEMEIKVSVNISFELL</sequence>
<dbReference type="Pfam" id="PF04402">
    <property type="entry name" value="SIMPL"/>
    <property type="match status" value="1"/>
</dbReference>
<dbReference type="PANTHER" id="PTHR34387">
    <property type="entry name" value="SLR1258 PROTEIN"/>
    <property type="match status" value="1"/>
</dbReference>
<dbReference type="GO" id="GO:0006974">
    <property type="term" value="P:DNA damage response"/>
    <property type="evidence" value="ECO:0007669"/>
    <property type="project" value="TreeGrafter"/>
</dbReference>
<dbReference type="EMBL" id="BKCF01000006">
    <property type="protein sequence ID" value="GEQ87227.1"/>
    <property type="molecule type" value="Genomic_DNA"/>
</dbReference>
<dbReference type="InterPro" id="IPR052022">
    <property type="entry name" value="26kDa_periplasmic_antigen"/>
</dbReference>
<evidence type="ECO:0000313" key="2">
    <source>
        <dbReference type="EMBL" id="GEQ87227.1"/>
    </source>
</evidence>
<name>A0A5J4FWW6_9FLAO</name>
<keyword evidence="1" id="KW-0732">Signal</keyword>
<gene>
    <name evidence="2" type="ORF">ULMS_27350</name>
</gene>
<feature type="chain" id="PRO_5023872659" evidence="1">
    <location>
        <begin position="19"/>
        <end position="226"/>
    </location>
</feature>
<evidence type="ECO:0000256" key="1">
    <source>
        <dbReference type="SAM" id="SignalP"/>
    </source>
</evidence>
<accession>A0A5J4FWW6</accession>
<dbReference type="OrthoDB" id="6021921at2"/>
<dbReference type="InterPro" id="IPR007497">
    <property type="entry name" value="SIMPL/DUF541"/>
</dbReference>
<evidence type="ECO:0000313" key="3">
    <source>
        <dbReference type="Proteomes" id="UP000326994"/>
    </source>
</evidence>
<dbReference type="PANTHER" id="PTHR34387:SF1">
    <property type="entry name" value="PERIPLASMIC IMMUNOGENIC PROTEIN"/>
    <property type="match status" value="1"/>
</dbReference>